<dbReference type="AlphaFoldDB" id="A0A1L0EYL9"/>
<accession>A0A1L0EYL9</accession>
<gene>
    <name evidence="1" type="ORF">NVI5450_3946</name>
</gene>
<dbReference type="Proteomes" id="UP000183794">
    <property type="component" value="Unassembled WGS sequence"/>
</dbReference>
<keyword evidence="1" id="KW-0378">Hydrolase</keyword>
<proteinExistence type="predicted"/>
<evidence type="ECO:0000313" key="2">
    <source>
        <dbReference type="Proteomes" id="UP000183794"/>
    </source>
</evidence>
<reference evidence="1 2" key="1">
    <citation type="submission" date="2016-11" db="EMBL/GenBank/DDBJ databases">
        <authorList>
            <person name="Jaros S."/>
            <person name="Januszkiewicz K."/>
            <person name="Wedrychowicz H."/>
        </authorList>
    </citation>
    <scope>NUCLEOTIDE SEQUENCE [LARGE SCALE GENOMIC DNA]</scope>
    <source>
        <strain evidence="1">NVI 5450</strain>
    </source>
</reference>
<name>A0A1L0EYL9_9GAMM</name>
<protein>
    <submittedName>
        <fullName evidence="1">Hydrolase</fullName>
    </submittedName>
</protein>
<evidence type="ECO:0000313" key="1">
    <source>
        <dbReference type="EMBL" id="SGZ13545.1"/>
    </source>
</evidence>
<sequence>MWFETVEENYDRFMICEVCNLEDDGVQLAKPCSKGGAL</sequence>
<dbReference type="GO" id="GO:0016787">
    <property type="term" value="F:hydrolase activity"/>
    <property type="evidence" value="ECO:0007669"/>
    <property type="project" value="UniProtKB-KW"/>
</dbReference>
<dbReference type="EMBL" id="FPLD01000109">
    <property type="protein sequence ID" value="SGZ13545.1"/>
    <property type="molecule type" value="Genomic_DNA"/>
</dbReference>
<organism evidence="1 2">
    <name type="scientific">Moritella viscosa</name>
    <dbReference type="NCBI Taxonomy" id="80854"/>
    <lineage>
        <taxon>Bacteria</taxon>
        <taxon>Pseudomonadati</taxon>
        <taxon>Pseudomonadota</taxon>
        <taxon>Gammaproteobacteria</taxon>
        <taxon>Alteromonadales</taxon>
        <taxon>Moritellaceae</taxon>
        <taxon>Moritella</taxon>
    </lineage>
</organism>